<dbReference type="SUPFAM" id="SSF56059">
    <property type="entry name" value="Glutathione synthetase ATP-binding domain-like"/>
    <property type="match status" value="1"/>
</dbReference>
<evidence type="ECO:0000313" key="2">
    <source>
        <dbReference type="EMBL" id="CAD9859834.1"/>
    </source>
</evidence>
<organism evidence="2">
    <name type="scientific">Fibrocapsa japonica</name>
    <dbReference type="NCBI Taxonomy" id="94617"/>
    <lineage>
        <taxon>Eukaryota</taxon>
        <taxon>Sar</taxon>
        <taxon>Stramenopiles</taxon>
        <taxon>Ochrophyta</taxon>
        <taxon>Raphidophyceae</taxon>
        <taxon>Chattonellales</taxon>
        <taxon>Chattonellaceae</taxon>
        <taxon>Fibrocapsa</taxon>
    </lineage>
</organism>
<keyword evidence="1" id="KW-1133">Transmembrane helix</keyword>
<feature type="transmembrane region" description="Helical" evidence="1">
    <location>
        <begin position="12"/>
        <end position="38"/>
    </location>
</feature>
<name>A0A7S2UWU6_9STRA</name>
<accession>A0A7S2UWU6</accession>
<reference evidence="2" key="1">
    <citation type="submission" date="2021-01" db="EMBL/GenBank/DDBJ databases">
        <authorList>
            <person name="Corre E."/>
            <person name="Pelletier E."/>
            <person name="Niang G."/>
            <person name="Scheremetjew M."/>
            <person name="Finn R."/>
            <person name="Kale V."/>
            <person name="Holt S."/>
            <person name="Cochrane G."/>
            <person name="Meng A."/>
            <person name="Brown T."/>
            <person name="Cohen L."/>
        </authorList>
    </citation>
    <scope>NUCLEOTIDE SEQUENCE</scope>
    <source>
        <strain evidence="2">CCMP1661</strain>
    </source>
</reference>
<dbReference type="AlphaFoldDB" id="A0A7S2UWU6"/>
<evidence type="ECO:0000256" key="1">
    <source>
        <dbReference type="SAM" id="Phobius"/>
    </source>
</evidence>
<gene>
    <name evidence="2" type="ORF">FJAP1339_LOCUS2354</name>
</gene>
<keyword evidence="1" id="KW-0472">Membrane</keyword>
<keyword evidence="1" id="KW-0812">Transmembrane</keyword>
<proteinExistence type="predicted"/>
<sequence>MEFGLWFKLKTCWCLFVLAISAIPCAWVTLCCLIFSLYEPKKAKSGRTILVSGGKMTKALEICRSFKELGHRVILIESEDYWFAAPRFSTSVDKFILVPEHKNTGVQTYIDKLSQIIEDENVDVYVPVAHTVDVMADSMLKEQLEGKCFVWCENVDTTRMLDHKFSFLQKAKDVGLLVPAHFIVNTREEALEIIKGLNNPGNFFIKSIASDPLNRTKLRPIPSSRSEQVEYMKSYNVHPKNQHLIMQFLNGKEYCTTSIVKDGELLVHTTSPSGPVQLNYEDENIKEIEDWVRSFCKSTRLTGSHSFDFKYHNGNAYPIECNPRLHSAVVNFYSNRDALVQGYLSAVAKQKDSKVTPCQYPHGSAKETFWLYNELMHFFIAAAEGRFHDCKKHIRIICTGREALFSAKDPIPFFMMHHVQLPVLLWKALVHKKVYTEIDFNVGKLHWAH</sequence>
<evidence type="ECO:0008006" key="3">
    <source>
        <dbReference type="Google" id="ProtNLM"/>
    </source>
</evidence>
<dbReference type="Gene3D" id="3.30.470.20">
    <property type="entry name" value="ATP-grasp fold, B domain"/>
    <property type="match status" value="1"/>
</dbReference>
<dbReference type="EMBL" id="HBHR01004856">
    <property type="protein sequence ID" value="CAD9859834.1"/>
    <property type="molecule type" value="Transcribed_RNA"/>
</dbReference>
<dbReference type="Gene3D" id="3.40.50.20">
    <property type="match status" value="1"/>
</dbReference>
<protein>
    <recommendedName>
        <fullName evidence="3">ATP-grasp domain-containing protein</fullName>
    </recommendedName>
</protein>